<proteinExistence type="predicted"/>
<feature type="non-terminal residue" evidence="1">
    <location>
        <position position="1"/>
    </location>
</feature>
<dbReference type="ChiTaRS" id="F8">
    <property type="organism name" value="human"/>
</dbReference>
<name>A5JQJ9_HUMAN</name>
<dbReference type="EMBL" id="EF559376">
    <property type="protein sequence ID" value="ABQ43337.1"/>
    <property type="molecule type" value="Genomic_DNA"/>
</dbReference>
<dbReference type="OrthoDB" id="2121828at2759"/>
<accession>A5JQJ9</accession>
<feature type="non-terminal residue" evidence="1">
    <location>
        <position position="35"/>
    </location>
</feature>
<dbReference type="PeptideAtlas" id="A5JQJ9"/>
<organism evidence="1">
    <name type="scientific">Homo sapiens</name>
    <name type="common">Human</name>
    <dbReference type="NCBI Taxonomy" id="9606"/>
    <lineage>
        <taxon>Eukaryota</taxon>
        <taxon>Metazoa</taxon>
        <taxon>Chordata</taxon>
        <taxon>Craniata</taxon>
        <taxon>Vertebrata</taxon>
        <taxon>Euteleostomi</taxon>
        <taxon>Mammalia</taxon>
        <taxon>Eutheria</taxon>
        <taxon>Euarchontoglires</taxon>
        <taxon>Primates</taxon>
        <taxon>Haplorrhini</taxon>
        <taxon>Catarrhini</taxon>
        <taxon>Hominidae</taxon>
        <taxon>Homo</taxon>
    </lineage>
</organism>
<protein>
    <submittedName>
        <fullName evidence="1">Factor VIII</fullName>
    </submittedName>
</protein>
<sequence length="35" mass="3915">LPGMASGHIRDFQITASGQYGKYYYFCSKNLGLDL</sequence>
<reference evidence="1" key="1">
    <citation type="submission" date="2007-04" db="EMBL/GenBank/DDBJ databases">
        <authorList>
            <person name="Husain N."/>
            <person name="Raza S.T."/>
        </authorList>
    </citation>
    <scope>NUCLEOTIDE SEQUENCE</scope>
</reference>
<evidence type="ECO:0000313" key="1">
    <source>
        <dbReference type="EMBL" id="ABQ43337.1"/>
    </source>
</evidence>
<gene>
    <name evidence="1" type="primary">F8</name>
</gene>
<dbReference type="AlphaFoldDB" id="A5JQJ9"/>